<name>A0A433X5L3_9HYPH</name>
<dbReference type="AlphaFoldDB" id="A0A433X5L3"/>
<dbReference type="RefSeq" id="WP_127189343.1">
    <property type="nucleotide sequence ID" value="NZ_RZNJ01000005.1"/>
</dbReference>
<organism evidence="1 2">
    <name type="scientific">Arsenicitalea aurantiaca</name>
    <dbReference type="NCBI Taxonomy" id="1783274"/>
    <lineage>
        <taxon>Bacteria</taxon>
        <taxon>Pseudomonadati</taxon>
        <taxon>Pseudomonadota</taxon>
        <taxon>Alphaproteobacteria</taxon>
        <taxon>Hyphomicrobiales</taxon>
        <taxon>Devosiaceae</taxon>
        <taxon>Arsenicitalea</taxon>
    </lineage>
</organism>
<evidence type="ECO:0000313" key="1">
    <source>
        <dbReference type="EMBL" id="RUT29353.1"/>
    </source>
</evidence>
<dbReference type="EMBL" id="RZNJ01000005">
    <property type="protein sequence ID" value="RUT29353.1"/>
    <property type="molecule type" value="Genomic_DNA"/>
</dbReference>
<keyword evidence="2" id="KW-1185">Reference proteome</keyword>
<gene>
    <name evidence="1" type="ORF">EMQ25_14635</name>
</gene>
<reference evidence="1 2" key="1">
    <citation type="journal article" date="2016" name="Int. J. Syst. Evol. Microbiol.">
        <title>Arsenicitalea aurantiaca gen. nov., sp. nov., a new member of the family Hyphomicrobiaceae, isolated from high-arsenic sediment.</title>
        <authorList>
            <person name="Mu Y."/>
            <person name="Zhou L."/>
            <person name="Zeng X.C."/>
            <person name="Liu L."/>
            <person name="Pan Y."/>
            <person name="Chen X."/>
            <person name="Wang J."/>
            <person name="Li S."/>
            <person name="Li W.J."/>
            <person name="Wang Y."/>
        </authorList>
    </citation>
    <scope>NUCLEOTIDE SEQUENCE [LARGE SCALE GENOMIC DNA]</scope>
    <source>
        <strain evidence="1 2">42-50</strain>
    </source>
</reference>
<protein>
    <submittedName>
        <fullName evidence="1">Uncharacterized protein</fullName>
    </submittedName>
</protein>
<evidence type="ECO:0000313" key="2">
    <source>
        <dbReference type="Proteomes" id="UP000281547"/>
    </source>
</evidence>
<sequence length="78" mass="8558">MSSRAGTETARLRRLRRFGHRRGYTILAAQRPASKVAGGGYMLSLDATFKPVLGDEPIPYSASLDEVEAYLEALEDEA</sequence>
<comment type="caution">
    <text evidence="1">The sequence shown here is derived from an EMBL/GenBank/DDBJ whole genome shotgun (WGS) entry which is preliminary data.</text>
</comment>
<dbReference type="Proteomes" id="UP000281547">
    <property type="component" value="Unassembled WGS sequence"/>
</dbReference>
<accession>A0A433X5L3</accession>
<dbReference type="OrthoDB" id="7950117at2"/>
<proteinExistence type="predicted"/>